<dbReference type="AlphaFoldDB" id="A0A8B6X3I5"/>
<evidence type="ECO:0000313" key="4">
    <source>
        <dbReference type="RefSeq" id="WP_028311215.1"/>
    </source>
</evidence>
<protein>
    <submittedName>
        <fullName evidence="4">Uncharacterized protein</fullName>
    </submittedName>
</protein>
<accession>A0A8B6X3I5</accession>
<evidence type="ECO:0000256" key="1">
    <source>
        <dbReference type="SAM" id="MobiDB-lite"/>
    </source>
</evidence>
<keyword evidence="3" id="KW-1185">Reference proteome</keyword>
<dbReference type="RefSeq" id="WP_028311215.1">
    <property type="nucleotide sequence ID" value="NZ_AXWS01000008.1"/>
</dbReference>
<keyword evidence="2" id="KW-1133">Transmembrane helix</keyword>
<sequence length="205" mass="23307">MDIDGQWSAQTHAADRIQESPKWPAHRPAPDFRAHERAFVRRLLLLMLLSSLYFVLGWQRLQPESVARWLAPDHAEMQEPARENCARYAEDVNYEIVPLDRELSAATDRGRAGICAWRAEIADMLGIASGAGTTEIAGLEVEQAGFPWSEVEVTLTRRSLARLPDGRLRRLTSDERLRVRNVLFGREIVHVAVRVRLDDDRPTGF</sequence>
<dbReference type="OrthoDB" id="9837906at2"/>
<feature type="region of interest" description="Disordered" evidence="1">
    <location>
        <begin position="1"/>
        <end position="28"/>
    </location>
</feature>
<dbReference type="Proteomes" id="UP000675920">
    <property type="component" value="Unplaced"/>
</dbReference>
<keyword evidence="2" id="KW-0812">Transmembrane</keyword>
<reference evidence="4" key="1">
    <citation type="submission" date="2025-08" db="UniProtKB">
        <authorList>
            <consortium name="RefSeq"/>
        </authorList>
    </citation>
    <scope>IDENTIFICATION</scope>
</reference>
<name>A0A8B6X3I5_9BURK</name>
<evidence type="ECO:0000313" key="3">
    <source>
        <dbReference type="Proteomes" id="UP000675920"/>
    </source>
</evidence>
<keyword evidence="2" id="KW-0472">Membrane</keyword>
<organism evidence="3 4">
    <name type="scientific">Derxia gummosa DSM 723</name>
    <dbReference type="NCBI Taxonomy" id="1121388"/>
    <lineage>
        <taxon>Bacteria</taxon>
        <taxon>Pseudomonadati</taxon>
        <taxon>Pseudomonadota</taxon>
        <taxon>Betaproteobacteria</taxon>
        <taxon>Burkholderiales</taxon>
        <taxon>Alcaligenaceae</taxon>
        <taxon>Derxia</taxon>
    </lineage>
</organism>
<feature type="transmembrane region" description="Helical" evidence="2">
    <location>
        <begin position="43"/>
        <end position="61"/>
    </location>
</feature>
<proteinExistence type="predicted"/>
<evidence type="ECO:0000256" key="2">
    <source>
        <dbReference type="SAM" id="Phobius"/>
    </source>
</evidence>